<name>A0A3L6DY58_MAIZE</name>
<comment type="caution">
    <text evidence="2">The sequence shown here is derived from an EMBL/GenBank/DDBJ whole genome shotgun (WGS) entry which is preliminary data.</text>
</comment>
<accession>A0A3L6DY58</accession>
<reference evidence="2" key="1">
    <citation type="journal article" date="2018" name="Nat. Genet.">
        <title>Extensive intraspecific gene order and gene structural variations between Mo17 and other maize genomes.</title>
        <authorList>
            <person name="Sun S."/>
            <person name="Zhou Y."/>
            <person name="Chen J."/>
            <person name="Shi J."/>
            <person name="Zhao H."/>
            <person name="Zhao H."/>
            <person name="Song W."/>
            <person name="Zhang M."/>
            <person name="Cui Y."/>
            <person name="Dong X."/>
            <person name="Liu H."/>
            <person name="Ma X."/>
            <person name="Jiao Y."/>
            <person name="Wang B."/>
            <person name="Wei X."/>
            <person name="Stein J.C."/>
            <person name="Glaubitz J.C."/>
            <person name="Lu F."/>
            <person name="Yu G."/>
            <person name="Liang C."/>
            <person name="Fengler K."/>
            <person name="Li B."/>
            <person name="Rafalski A."/>
            <person name="Schnable P.S."/>
            <person name="Ware D.H."/>
            <person name="Buckler E.S."/>
            <person name="Lai J."/>
        </authorList>
    </citation>
    <scope>NUCLEOTIDE SEQUENCE [LARGE SCALE GENOMIC DNA]</scope>
    <source>
        <tissue evidence="2">Seedling</tissue>
    </source>
</reference>
<dbReference type="AlphaFoldDB" id="A0A3L6DY58"/>
<feature type="region of interest" description="Disordered" evidence="1">
    <location>
        <begin position="211"/>
        <end position="231"/>
    </location>
</feature>
<gene>
    <name evidence="2" type="ORF">Zm00014a_030968</name>
</gene>
<organism evidence="2">
    <name type="scientific">Zea mays</name>
    <name type="common">Maize</name>
    <dbReference type="NCBI Taxonomy" id="4577"/>
    <lineage>
        <taxon>Eukaryota</taxon>
        <taxon>Viridiplantae</taxon>
        <taxon>Streptophyta</taxon>
        <taxon>Embryophyta</taxon>
        <taxon>Tracheophyta</taxon>
        <taxon>Spermatophyta</taxon>
        <taxon>Magnoliopsida</taxon>
        <taxon>Liliopsida</taxon>
        <taxon>Poales</taxon>
        <taxon>Poaceae</taxon>
        <taxon>PACMAD clade</taxon>
        <taxon>Panicoideae</taxon>
        <taxon>Andropogonodae</taxon>
        <taxon>Andropogoneae</taxon>
        <taxon>Tripsacinae</taxon>
        <taxon>Zea</taxon>
    </lineage>
</organism>
<evidence type="ECO:0000256" key="1">
    <source>
        <dbReference type="SAM" id="MobiDB-lite"/>
    </source>
</evidence>
<proteinExistence type="predicted"/>
<feature type="region of interest" description="Disordered" evidence="1">
    <location>
        <begin position="1"/>
        <end position="30"/>
    </location>
</feature>
<feature type="region of interest" description="Disordered" evidence="1">
    <location>
        <begin position="129"/>
        <end position="189"/>
    </location>
</feature>
<feature type="compositionally biased region" description="Basic residues" evidence="1">
    <location>
        <begin position="143"/>
        <end position="152"/>
    </location>
</feature>
<sequence>MAAPNLPVRRVSRSPHGYRNMTSGIGVKGKELDKPDRRLLTPSTNNKGDRTEGMHYVSDCELDSDGEEGWAAQMPHYPFEGILPRSRHRDCSLYRNTQRWTKEFRVANRNETCAIGRCLPHAKHVFHFGTRKTGTERPNPKAQPKRANRTTRHPSQLQNPRDDQTASSTLTAEPTPYLKATDKTADYGLDTQKTPTIRAFLQSIHRHHRRTYAATSSWYPKPSPTSLGPLA</sequence>
<dbReference type="EMBL" id="NCVQ01000008">
    <property type="protein sequence ID" value="PWZ13664.1"/>
    <property type="molecule type" value="Genomic_DNA"/>
</dbReference>
<protein>
    <submittedName>
        <fullName evidence="2">Uncharacterized protein</fullName>
    </submittedName>
</protein>
<evidence type="ECO:0000313" key="2">
    <source>
        <dbReference type="EMBL" id="PWZ13664.1"/>
    </source>
</evidence>
<feature type="compositionally biased region" description="Polar residues" evidence="1">
    <location>
        <begin position="153"/>
        <end position="172"/>
    </location>
</feature>
<dbReference type="Proteomes" id="UP000251960">
    <property type="component" value="Chromosome 7"/>
</dbReference>